<evidence type="ECO:0000313" key="2">
    <source>
        <dbReference type="EMBL" id="MCJ8499853.1"/>
    </source>
</evidence>
<evidence type="ECO:0000313" key="3">
    <source>
        <dbReference type="Proteomes" id="UP001165427"/>
    </source>
</evidence>
<name>A0AA41R646_9BACT</name>
<dbReference type="AlphaFoldDB" id="A0AA41R646"/>
<accession>A0AA41R646</accession>
<keyword evidence="3" id="KW-1185">Reference proteome</keyword>
<evidence type="ECO:0000256" key="1">
    <source>
        <dbReference type="SAM" id="MobiDB-lite"/>
    </source>
</evidence>
<protein>
    <submittedName>
        <fullName evidence="2">Uncharacterized protein</fullName>
    </submittedName>
</protein>
<reference evidence="2" key="1">
    <citation type="submission" date="2022-04" db="EMBL/GenBank/DDBJ databases">
        <title>Desulfatitalea alkaliphila sp. nov., a novel anaerobic sulfate-reducing bacterium isolated from terrestrial mud volcano, Taman Peninsula, Russia.</title>
        <authorList>
            <person name="Khomyakova M.A."/>
            <person name="Merkel A.Y."/>
            <person name="Slobodkin A.I."/>
        </authorList>
    </citation>
    <scope>NUCLEOTIDE SEQUENCE</scope>
    <source>
        <strain evidence="2">M08but</strain>
    </source>
</reference>
<dbReference type="Proteomes" id="UP001165427">
    <property type="component" value="Unassembled WGS sequence"/>
</dbReference>
<gene>
    <name evidence="2" type="ORF">MRX98_04650</name>
</gene>
<dbReference type="RefSeq" id="WP_246903423.1">
    <property type="nucleotide sequence ID" value="NZ_JALJRB010000003.1"/>
</dbReference>
<feature type="compositionally biased region" description="Low complexity" evidence="1">
    <location>
        <begin position="190"/>
        <end position="209"/>
    </location>
</feature>
<proteinExistence type="predicted"/>
<sequence>MLWPADGALVRIIESKEHRMESTAISKYTPQYNTGSGLPENLKTVMTENTKAVTVNTEKRMDLKLVTAEGDKVTISLDAKMAALYGSHEKSAMDGTGYAHQSTSLAYGSYEREITFAVEGDLNADERRDIKLALKSLDRMMHHFVNGNLKPMLAKADQIKGLDTIAGFEASMSFQRQVIRAEQSEVTMVSQTPPATQAASAPASEPSQPELDKLAESADAVGDAMAEKIKANRDRIDRMVAFFEKLVDDYRQQVQGLNKIGTRMIDRIAQRVNDALARHTSETGSAGPADEA</sequence>
<feature type="region of interest" description="Disordered" evidence="1">
    <location>
        <begin position="185"/>
        <end position="219"/>
    </location>
</feature>
<comment type="caution">
    <text evidence="2">The sequence shown here is derived from an EMBL/GenBank/DDBJ whole genome shotgun (WGS) entry which is preliminary data.</text>
</comment>
<organism evidence="2 3">
    <name type="scientific">Desulfatitalea alkaliphila</name>
    <dbReference type="NCBI Taxonomy" id="2929485"/>
    <lineage>
        <taxon>Bacteria</taxon>
        <taxon>Pseudomonadati</taxon>
        <taxon>Thermodesulfobacteriota</taxon>
        <taxon>Desulfobacteria</taxon>
        <taxon>Desulfobacterales</taxon>
        <taxon>Desulfosarcinaceae</taxon>
        <taxon>Desulfatitalea</taxon>
    </lineage>
</organism>
<dbReference type="EMBL" id="JALJRB010000003">
    <property type="protein sequence ID" value="MCJ8499853.1"/>
    <property type="molecule type" value="Genomic_DNA"/>
</dbReference>